<organism evidence="1">
    <name type="scientific">Mycobacterium riyadhense</name>
    <dbReference type="NCBI Taxonomy" id="486698"/>
    <lineage>
        <taxon>Bacteria</taxon>
        <taxon>Bacillati</taxon>
        <taxon>Actinomycetota</taxon>
        <taxon>Actinomycetes</taxon>
        <taxon>Mycobacteriales</taxon>
        <taxon>Mycobacteriaceae</taxon>
        <taxon>Mycobacterium</taxon>
    </lineage>
</organism>
<evidence type="ECO:0000313" key="1">
    <source>
        <dbReference type="EMBL" id="VTO96528.1"/>
    </source>
</evidence>
<accession>A0A653EGF1</accession>
<reference evidence="1" key="1">
    <citation type="submission" date="2019-05" db="EMBL/GenBank/DDBJ databases">
        <authorList>
            <person name="Naeem R."/>
            <person name="Antony C."/>
            <person name="Guan Q."/>
        </authorList>
    </citation>
    <scope>NUCLEOTIDE SEQUENCE</scope>
    <source>
        <strain evidence="1">2</strain>
    </source>
</reference>
<protein>
    <submittedName>
        <fullName evidence="1">Uncharacterized protein</fullName>
    </submittedName>
</protein>
<dbReference type="EMBL" id="LR589074">
    <property type="protein sequence ID" value="VTO96528.1"/>
    <property type="molecule type" value="Genomic_DNA"/>
</dbReference>
<name>A0A653EGF1_9MYCO</name>
<dbReference type="AlphaFoldDB" id="A0A653EGF1"/>
<gene>
    <name evidence="1" type="ORF">BIN_B_01595</name>
</gene>
<proteinExistence type="predicted"/>
<sequence>MTGQWHVWVTAAADRITEDTQAEIAEELRAGVTIDRDTSVLTASYIVEAATLRQAVDEALRAAGILPSEPTRLKIVRLDDWLADQAPEVRAWVG</sequence>